<dbReference type="InterPro" id="IPR020806">
    <property type="entry name" value="PKS_PP-bd"/>
</dbReference>
<evidence type="ECO:0000313" key="6">
    <source>
        <dbReference type="Proteomes" id="UP000630887"/>
    </source>
</evidence>
<feature type="compositionally biased region" description="Basic and acidic residues" evidence="3">
    <location>
        <begin position="92"/>
        <end position="109"/>
    </location>
</feature>
<accession>A0A8J3KR55</accession>
<evidence type="ECO:0000313" key="5">
    <source>
        <dbReference type="EMBL" id="GIG07133.1"/>
    </source>
</evidence>
<reference evidence="5 6" key="1">
    <citation type="submission" date="2021-01" db="EMBL/GenBank/DDBJ databases">
        <title>Whole genome shotgun sequence of Catellatospora coxensis NBRC 107359.</title>
        <authorList>
            <person name="Komaki H."/>
            <person name="Tamura T."/>
        </authorList>
    </citation>
    <scope>NUCLEOTIDE SEQUENCE [LARGE SCALE GENOMIC DNA]</scope>
    <source>
        <strain evidence="5 6">NBRC 107359</strain>
    </source>
</reference>
<dbReference type="PROSITE" id="PS50075">
    <property type="entry name" value="CARRIER"/>
    <property type="match status" value="1"/>
</dbReference>
<proteinExistence type="predicted"/>
<dbReference type="Gene3D" id="1.10.1200.10">
    <property type="entry name" value="ACP-like"/>
    <property type="match status" value="1"/>
</dbReference>
<dbReference type="AlphaFoldDB" id="A0A8J3KR55"/>
<dbReference type="Proteomes" id="UP000630887">
    <property type="component" value="Unassembled WGS sequence"/>
</dbReference>
<evidence type="ECO:0000256" key="2">
    <source>
        <dbReference type="ARBA" id="ARBA00022553"/>
    </source>
</evidence>
<dbReference type="RefSeq" id="WP_203693485.1">
    <property type="nucleotide sequence ID" value="NZ_BAAALC010000044.1"/>
</dbReference>
<dbReference type="Pfam" id="PF00550">
    <property type="entry name" value="PP-binding"/>
    <property type="match status" value="1"/>
</dbReference>
<dbReference type="InterPro" id="IPR036736">
    <property type="entry name" value="ACP-like_sf"/>
</dbReference>
<name>A0A8J3KR55_9ACTN</name>
<comment type="caution">
    <text evidence="5">The sequence shown here is derived from an EMBL/GenBank/DDBJ whole genome shotgun (WGS) entry which is preliminary data.</text>
</comment>
<dbReference type="EMBL" id="BONI01000031">
    <property type="protein sequence ID" value="GIG07133.1"/>
    <property type="molecule type" value="Genomic_DNA"/>
</dbReference>
<feature type="region of interest" description="Disordered" evidence="3">
    <location>
        <begin position="89"/>
        <end position="109"/>
    </location>
</feature>
<gene>
    <name evidence="5" type="ORF">Cco03nite_38330</name>
</gene>
<organism evidence="5 6">
    <name type="scientific">Catellatospora coxensis</name>
    <dbReference type="NCBI Taxonomy" id="310354"/>
    <lineage>
        <taxon>Bacteria</taxon>
        <taxon>Bacillati</taxon>
        <taxon>Actinomycetota</taxon>
        <taxon>Actinomycetes</taxon>
        <taxon>Micromonosporales</taxon>
        <taxon>Micromonosporaceae</taxon>
        <taxon>Catellatospora</taxon>
    </lineage>
</organism>
<keyword evidence="6" id="KW-1185">Reference proteome</keyword>
<evidence type="ECO:0000259" key="4">
    <source>
        <dbReference type="PROSITE" id="PS50075"/>
    </source>
</evidence>
<keyword evidence="2" id="KW-0597">Phosphoprotein</keyword>
<sequence>MAVETSEAFSASAAEELLAARFAATLYIDRADVDLDQPFSEAGLDSILAVEYVTVVRDEFQIAMTVATLYQQQTIRQLARHIAAQAAPAEELGARGGDDGGDARVADVA</sequence>
<feature type="domain" description="Carrier" evidence="4">
    <location>
        <begin position="9"/>
        <end position="86"/>
    </location>
</feature>
<evidence type="ECO:0000256" key="1">
    <source>
        <dbReference type="ARBA" id="ARBA00022450"/>
    </source>
</evidence>
<protein>
    <recommendedName>
        <fullName evidence="4">Carrier domain-containing protein</fullName>
    </recommendedName>
</protein>
<dbReference type="SMART" id="SM00823">
    <property type="entry name" value="PKS_PP"/>
    <property type="match status" value="1"/>
</dbReference>
<dbReference type="InterPro" id="IPR009081">
    <property type="entry name" value="PP-bd_ACP"/>
</dbReference>
<dbReference type="GO" id="GO:0031177">
    <property type="term" value="F:phosphopantetheine binding"/>
    <property type="evidence" value="ECO:0007669"/>
    <property type="project" value="InterPro"/>
</dbReference>
<dbReference type="SMART" id="SM01294">
    <property type="entry name" value="PKS_PP_betabranch"/>
    <property type="match status" value="1"/>
</dbReference>
<dbReference type="SUPFAM" id="SSF47336">
    <property type="entry name" value="ACP-like"/>
    <property type="match status" value="1"/>
</dbReference>
<keyword evidence="1" id="KW-0596">Phosphopantetheine</keyword>
<evidence type="ECO:0000256" key="3">
    <source>
        <dbReference type="SAM" id="MobiDB-lite"/>
    </source>
</evidence>